<evidence type="ECO:0000313" key="1">
    <source>
        <dbReference type="EMBL" id="HAG0017949.1"/>
    </source>
</evidence>
<evidence type="ECO:0008006" key="2">
    <source>
        <dbReference type="Google" id="ProtNLM"/>
    </source>
</evidence>
<sequence length="86" mass="10143">MNNDVALLLFFRRRRRGNNAACGQYPASGRVRDGRRFRSRRALSLLCARHSPSDERPSSRFRGIFSPLKRQRLRYSTVGLTRYRTR</sequence>
<dbReference type="EMBL" id="DAAWYJ010000052">
    <property type="protein sequence ID" value="HAG0017949.1"/>
    <property type="molecule type" value="Genomic_DNA"/>
</dbReference>
<dbReference type="AlphaFoldDB" id="A0A756I5B2"/>
<reference evidence="1" key="2">
    <citation type="submission" date="2020-02" db="EMBL/GenBank/DDBJ databases">
        <authorList>
            <consortium name="NCBI Pathogen Detection Project"/>
        </authorList>
    </citation>
    <scope>NUCLEOTIDE SEQUENCE</scope>
    <source>
        <strain evidence="1">MA.CK_00/00002125</strain>
    </source>
</reference>
<accession>A0A756I5B2</accession>
<name>A0A756I5B2_SALER</name>
<proteinExistence type="predicted"/>
<organism evidence="1">
    <name type="scientific">Salmonella enterica</name>
    <name type="common">Salmonella choleraesuis</name>
    <dbReference type="NCBI Taxonomy" id="28901"/>
    <lineage>
        <taxon>Bacteria</taxon>
        <taxon>Pseudomonadati</taxon>
        <taxon>Pseudomonadota</taxon>
        <taxon>Gammaproteobacteria</taxon>
        <taxon>Enterobacterales</taxon>
        <taxon>Enterobacteriaceae</taxon>
        <taxon>Salmonella</taxon>
    </lineage>
</organism>
<gene>
    <name evidence="1" type="ORF">G8O67_005365</name>
</gene>
<comment type="caution">
    <text evidence="1">The sequence shown here is derived from an EMBL/GenBank/DDBJ whole genome shotgun (WGS) entry which is preliminary data.</text>
</comment>
<reference evidence="1" key="1">
    <citation type="journal article" date="2018" name="Genome Biol.">
        <title>SKESA: strategic k-mer extension for scrupulous assemblies.</title>
        <authorList>
            <person name="Souvorov A."/>
            <person name="Agarwala R."/>
            <person name="Lipman D.J."/>
        </authorList>
    </citation>
    <scope>NUCLEOTIDE SEQUENCE</scope>
    <source>
        <strain evidence="1">MA.CK_00/00002125</strain>
    </source>
</reference>
<protein>
    <recommendedName>
        <fullName evidence="2">YfbA</fullName>
    </recommendedName>
</protein>